<dbReference type="AlphaFoldDB" id="A0A5B8SP76"/>
<organism evidence="2 3">
    <name type="scientific">Pistricoccus aurantiacus</name>
    <dbReference type="NCBI Taxonomy" id="1883414"/>
    <lineage>
        <taxon>Bacteria</taxon>
        <taxon>Pseudomonadati</taxon>
        <taxon>Pseudomonadota</taxon>
        <taxon>Gammaproteobacteria</taxon>
        <taxon>Oceanospirillales</taxon>
        <taxon>Halomonadaceae</taxon>
        <taxon>Pistricoccus</taxon>
    </lineage>
</organism>
<dbReference type="PANTHER" id="PTHR16128">
    <property type="entry name" value="FAD/NAD(P)-BINDING OXIDOREDUCTASE FAMILY PROTEIN"/>
    <property type="match status" value="1"/>
</dbReference>
<feature type="domain" description="Amine oxidase" evidence="1">
    <location>
        <begin position="111"/>
        <end position="333"/>
    </location>
</feature>
<proteinExistence type="predicted"/>
<evidence type="ECO:0000259" key="1">
    <source>
        <dbReference type="Pfam" id="PF01593"/>
    </source>
</evidence>
<dbReference type="Pfam" id="PF01593">
    <property type="entry name" value="Amino_oxidase"/>
    <property type="match status" value="1"/>
</dbReference>
<dbReference type="SUPFAM" id="SSF51905">
    <property type="entry name" value="FAD/NAD(P)-binding domain"/>
    <property type="match status" value="1"/>
</dbReference>
<dbReference type="Pfam" id="PF13450">
    <property type="entry name" value="NAD_binding_8"/>
    <property type="match status" value="1"/>
</dbReference>
<dbReference type="Proteomes" id="UP000321272">
    <property type="component" value="Chromosome"/>
</dbReference>
<reference evidence="2 3" key="1">
    <citation type="submission" date="2019-06" db="EMBL/GenBank/DDBJ databases">
        <title>Genome analyses of bacteria isolated from kimchi.</title>
        <authorList>
            <person name="Lee S."/>
            <person name="Ahn S."/>
            <person name="Roh S."/>
        </authorList>
    </citation>
    <scope>NUCLEOTIDE SEQUENCE [LARGE SCALE GENOMIC DNA]</scope>
    <source>
        <strain evidence="2 3">CBA4606</strain>
    </source>
</reference>
<dbReference type="Gene3D" id="3.50.50.60">
    <property type="entry name" value="FAD/NAD(P)-binding domain"/>
    <property type="match status" value="1"/>
</dbReference>
<protein>
    <submittedName>
        <fullName evidence="2">Amine oxidase</fullName>
    </submittedName>
</protein>
<gene>
    <name evidence="2" type="ORF">FGL86_02280</name>
</gene>
<dbReference type="KEGG" id="paur:FGL86_02280"/>
<keyword evidence="3" id="KW-1185">Reference proteome</keyword>
<sequence>MVSSSSIAIIGAGISGLACANVLKKRGIACEIFEKSRGPGGRLASRRLGEGTVDLGAQYFTAHDERFCHEVTAWRSAGVVKAWPGRLGICQGETIHYPEAPPLRYCGAPRMSALTRHLAQDMNVRVGCRIESLERQVNGWWLIDDKRQRQGPFSAVVISVPTPQAVPLVAPHDPALARTSEAVVQHPTWTAYAVFDKPLDDSLVAGGDWQGLFVEEGPLDLVARNSTKPGREPRESLTLLATHAWTQACLEEKPSRVADWLYQAFAARFTTRALPEPLVLSAHRWRYAKPSVSTSKSSGEDTAQDFHLTDTGLGLCGDAWRGARVEDAWLSGHHLGLALAS</sequence>
<evidence type="ECO:0000313" key="3">
    <source>
        <dbReference type="Proteomes" id="UP000321272"/>
    </source>
</evidence>
<dbReference type="InterPro" id="IPR036188">
    <property type="entry name" value="FAD/NAD-bd_sf"/>
</dbReference>
<dbReference type="PANTHER" id="PTHR16128:SF5">
    <property type="entry name" value="FAD_NAD(P)-BINDING OXIDOREDUCTASE FAMILY PROTEIN"/>
    <property type="match status" value="1"/>
</dbReference>
<dbReference type="OrthoDB" id="5792777at2"/>
<dbReference type="InterPro" id="IPR002937">
    <property type="entry name" value="Amino_oxidase"/>
</dbReference>
<accession>A0A5B8SP76</accession>
<dbReference type="PRINTS" id="PR00419">
    <property type="entry name" value="ADXRDTASE"/>
</dbReference>
<dbReference type="RefSeq" id="WP_147183086.1">
    <property type="nucleotide sequence ID" value="NZ_CP042382.1"/>
</dbReference>
<dbReference type="Gene3D" id="3.90.660.10">
    <property type="match status" value="1"/>
</dbReference>
<evidence type="ECO:0000313" key="2">
    <source>
        <dbReference type="EMBL" id="QEA38014.1"/>
    </source>
</evidence>
<name>A0A5B8SP76_9GAMM</name>
<dbReference type="GO" id="GO:0016491">
    <property type="term" value="F:oxidoreductase activity"/>
    <property type="evidence" value="ECO:0007669"/>
    <property type="project" value="InterPro"/>
</dbReference>
<dbReference type="EMBL" id="CP042382">
    <property type="protein sequence ID" value="QEA38014.1"/>
    <property type="molecule type" value="Genomic_DNA"/>
</dbReference>